<keyword evidence="3 9" id="KW-0210">Decarboxylase</keyword>
<dbReference type="GO" id="GO:0015940">
    <property type="term" value="P:pantothenate biosynthetic process"/>
    <property type="evidence" value="ECO:0007669"/>
    <property type="project" value="UniProtKB-UniRule"/>
</dbReference>
<reference evidence="14" key="1">
    <citation type="journal article" date="2021" name="PeerJ">
        <title>Extensive microbial diversity within the chicken gut microbiome revealed by metagenomics and culture.</title>
        <authorList>
            <person name="Gilroy R."/>
            <person name="Ravi A."/>
            <person name="Getino M."/>
            <person name="Pursley I."/>
            <person name="Horton D.L."/>
            <person name="Alikhan N.F."/>
            <person name="Baker D."/>
            <person name="Gharbi K."/>
            <person name="Hall N."/>
            <person name="Watson M."/>
            <person name="Adriaenssens E.M."/>
            <person name="Foster-Nyarko E."/>
            <person name="Jarju S."/>
            <person name="Secka A."/>
            <person name="Antonio M."/>
            <person name="Oren A."/>
            <person name="Chaudhuri R.R."/>
            <person name="La Ragione R."/>
            <person name="Hildebrand F."/>
            <person name="Pallen M.J."/>
        </authorList>
    </citation>
    <scope>NUCLEOTIDE SEQUENCE</scope>
    <source>
        <strain evidence="14">ChiHecec2B26-446</strain>
    </source>
</reference>
<evidence type="ECO:0000256" key="4">
    <source>
        <dbReference type="ARBA" id="ARBA00022813"/>
    </source>
</evidence>
<dbReference type="InterPro" id="IPR003190">
    <property type="entry name" value="Asp_decarbox"/>
</dbReference>
<feature type="active site" description="Proton donor" evidence="9 10">
    <location>
        <position position="57"/>
    </location>
</feature>
<evidence type="ECO:0000256" key="12">
    <source>
        <dbReference type="PIRSR" id="PIRSR006246-3"/>
    </source>
</evidence>
<comment type="function">
    <text evidence="9">Catalyzes the pyruvoyl-dependent decarboxylation of aspartate to produce beta-alanine.</text>
</comment>
<feature type="binding site" evidence="9 11">
    <location>
        <position position="56"/>
    </location>
    <ligand>
        <name>substrate</name>
    </ligand>
</feature>
<evidence type="ECO:0000313" key="14">
    <source>
        <dbReference type="EMBL" id="HIW00505.1"/>
    </source>
</evidence>
<comment type="similarity">
    <text evidence="9">Belongs to the PanD family.</text>
</comment>
<organism evidence="14 15">
    <name type="scientific">Candidatus Desulfovibrio intestinipullorum</name>
    <dbReference type="NCBI Taxonomy" id="2838536"/>
    <lineage>
        <taxon>Bacteria</taxon>
        <taxon>Pseudomonadati</taxon>
        <taxon>Thermodesulfobacteriota</taxon>
        <taxon>Desulfovibrionia</taxon>
        <taxon>Desulfovibrionales</taxon>
        <taxon>Desulfovibrionaceae</taxon>
        <taxon>Desulfovibrio</taxon>
    </lineage>
</organism>
<gene>
    <name evidence="9" type="primary">panD</name>
    <name evidence="14" type="ORF">H9894_04875</name>
</gene>
<evidence type="ECO:0000256" key="5">
    <source>
        <dbReference type="ARBA" id="ARBA00023145"/>
    </source>
</evidence>
<evidence type="ECO:0000256" key="6">
    <source>
        <dbReference type="ARBA" id="ARBA00023239"/>
    </source>
</evidence>
<feature type="modified residue" description="Pyruvic acid (Ser)" evidence="9 12">
    <location>
        <position position="24"/>
    </location>
</feature>
<dbReference type="PIRSF" id="PIRSF006246">
    <property type="entry name" value="Asp_decarbox"/>
    <property type="match status" value="1"/>
</dbReference>
<name>A0A9D1PVT4_9BACT</name>
<keyword evidence="5 9" id="KW-0865">Zymogen</keyword>
<comment type="pathway">
    <text evidence="9">Cofactor biosynthesis; (R)-pantothenate biosynthesis; beta-alanine from L-aspartate: step 1/1.</text>
</comment>
<accession>A0A9D1PVT4</accession>
<reference evidence="14" key="2">
    <citation type="submission" date="2021-04" db="EMBL/GenBank/DDBJ databases">
        <authorList>
            <person name="Gilroy R."/>
        </authorList>
    </citation>
    <scope>NUCLEOTIDE SEQUENCE</scope>
    <source>
        <strain evidence="14">ChiHecec2B26-446</strain>
    </source>
</reference>
<dbReference type="SUPFAM" id="SSF50692">
    <property type="entry name" value="ADC-like"/>
    <property type="match status" value="1"/>
</dbReference>
<evidence type="ECO:0000256" key="2">
    <source>
        <dbReference type="ARBA" id="ARBA00022655"/>
    </source>
</evidence>
<dbReference type="GO" id="GO:0005829">
    <property type="term" value="C:cytosol"/>
    <property type="evidence" value="ECO:0007669"/>
    <property type="project" value="TreeGrafter"/>
</dbReference>
<keyword evidence="6 9" id="KW-0456">Lyase</keyword>
<comment type="catalytic activity">
    <reaction evidence="9">
        <text>L-aspartate + H(+) = beta-alanine + CO2</text>
        <dbReference type="Rhea" id="RHEA:19497"/>
        <dbReference type="ChEBI" id="CHEBI:15378"/>
        <dbReference type="ChEBI" id="CHEBI:16526"/>
        <dbReference type="ChEBI" id="CHEBI:29991"/>
        <dbReference type="ChEBI" id="CHEBI:57966"/>
        <dbReference type="EC" id="4.1.1.11"/>
    </reaction>
</comment>
<dbReference type="EMBL" id="DXHV01000052">
    <property type="protein sequence ID" value="HIW00505.1"/>
    <property type="molecule type" value="Genomic_DNA"/>
</dbReference>
<comment type="caution">
    <text evidence="14">The sequence shown here is derived from an EMBL/GenBank/DDBJ whole genome shotgun (WGS) entry which is preliminary data.</text>
</comment>
<comment type="subunit">
    <text evidence="9">Heterooctamer of four alpha and four beta subunits.</text>
</comment>
<evidence type="ECO:0000313" key="15">
    <source>
        <dbReference type="Proteomes" id="UP000886752"/>
    </source>
</evidence>
<keyword evidence="8 9" id="KW-0670">Pyruvate</keyword>
<proteinExistence type="inferred from homology"/>
<keyword evidence="4 9" id="KW-0068">Autocatalytic cleavage</keyword>
<evidence type="ECO:0000256" key="10">
    <source>
        <dbReference type="PIRSR" id="PIRSR006246-1"/>
    </source>
</evidence>
<evidence type="ECO:0000256" key="8">
    <source>
        <dbReference type="ARBA" id="ARBA00023317"/>
    </source>
</evidence>
<dbReference type="AlphaFoldDB" id="A0A9D1PVT4"/>
<dbReference type="InterPro" id="IPR009010">
    <property type="entry name" value="Asp_de-COase-like_dom_sf"/>
</dbReference>
<feature type="binding site" evidence="9 11">
    <location>
        <begin position="72"/>
        <end position="74"/>
    </location>
    <ligand>
        <name>substrate</name>
    </ligand>
</feature>
<comment type="PTM">
    <text evidence="9 12">Is synthesized initially as an inactive proenzyme, which is activated by self-cleavage at a specific serine bond to produce a beta-subunit with a hydroxyl group at its C-terminus and an alpha-subunit with a pyruvoyl group at its N-terminus.</text>
</comment>
<feature type="active site" description="Schiff-base intermediate with substrate; via pyruvic acid" evidence="9 10">
    <location>
        <position position="24"/>
    </location>
</feature>
<evidence type="ECO:0000256" key="3">
    <source>
        <dbReference type="ARBA" id="ARBA00022793"/>
    </source>
</evidence>
<dbReference type="GO" id="GO:0004068">
    <property type="term" value="F:aspartate 1-decarboxylase activity"/>
    <property type="evidence" value="ECO:0007669"/>
    <property type="project" value="UniProtKB-UniRule"/>
</dbReference>
<evidence type="ECO:0000256" key="9">
    <source>
        <dbReference type="HAMAP-Rule" id="MF_00446"/>
    </source>
</evidence>
<dbReference type="Pfam" id="PF02261">
    <property type="entry name" value="Asp_decarbox"/>
    <property type="match status" value="1"/>
</dbReference>
<evidence type="ECO:0000256" key="7">
    <source>
        <dbReference type="ARBA" id="ARBA00023270"/>
    </source>
</evidence>
<keyword evidence="1 9" id="KW-0963">Cytoplasm</keyword>
<dbReference type="EC" id="4.1.1.11" evidence="9"/>
<evidence type="ECO:0000256" key="11">
    <source>
        <dbReference type="PIRSR" id="PIRSR006246-2"/>
    </source>
</evidence>
<dbReference type="Gene3D" id="2.40.40.20">
    <property type="match status" value="1"/>
</dbReference>
<dbReference type="GO" id="GO:0006523">
    <property type="term" value="P:alanine biosynthetic process"/>
    <property type="evidence" value="ECO:0007669"/>
    <property type="project" value="InterPro"/>
</dbReference>
<dbReference type="Proteomes" id="UP000886752">
    <property type="component" value="Unassembled WGS sequence"/>
</dbReference>
<dbReference type="PANTHER" id="PTHR21012:SF0">
    <property type="entry name" value="ASPARTATE 1-DECARBOXYLASE"/>
    <property type="match status" value="1"/>
</dbReference>
<keyword evidence="7 9" id="KW-0704">Schiff base</keyword>
<evidence type="ECO:0000256" key="1">
    <source>
        <dbReference type="ARBA" id="ARBA00022490"/>
    </source>
</evidence>
<comment type="cofactor">
    <cofactor evidence="9 10">
        <name>pyruvate</name>
        <dbReference type="ChEBI" id="CHEBI:15361"/>
    </cofactor>
    <text evidence="9 10">Binds 1 pyruvoyl group covalently per subunit.</text>
</comment>
<dbReference type="CDD" id="cd06919">
    <property type="entry name" value="Asp_decarbox"/>
    <property type="match status" value="1"/>
</dbReference>
<feature type="chain" id="PRO_5039772801" description="Aspartate 1-decarboxylase alpha chain" evidence="9 13">
    <location>
        <begin position="24"/>
        <end position="142"/>
    </location>
</feature>
<sequence length="142" mass="16080">MMEVVRSKLHGIHVTGCELEYHGSITLDPVICRQADIYPLEFVYIWNKNNGQRIATYVIYGEPGSRCCVLNGAAARCCQKGDQVIVCASEYLGDRKELHTLRPQILTFDRDNNVVDHLQYEVFPSQENPYDFRITALSGTPA</sequence>
<evidence type="ECO:0000256" key="13">
    <source>
        <dbReference type="PIRSR" id="PIRSR006246-5"/>
    </source>
</evidence>
<comment type="subcellular location">
    <subcellularLocation>
        <location evidence="9">Cytoplasm</location>
    </subcellularLocation>
</comment>
<dbReference type="HAMAP" id="MF_00446">
    <property type="entry name" value="PanD"/>
    <property type="match status" value="1"/>
</dbReference>
<feature type="chain" id="PRO_5039772800" description="Aspartate 1-decarboxylase beta chain" evidence="9 13">
    <location>
        <begin position="1"/>
        <end position="23"/>
    </location>
</feature>
<dbReference type="PANTHER" id="PTHR21012">
    <property type="entry name" value="ASPARTATE 1-DECARBOXYLASE"/>
    <property type="match status" value="1"/>
</dbReference>
<protein>
    <recommendedName>
        <fullName evidence="9">Aspartate 1-decarboxylase</fullName>
        <ecNumber evidence="9">4.1.1.11</ecNumber>
    </recommendedName>
    <alternativeName>
        <fullName evidence="9">Aspartate alpha-decarboxylase</fullName>
    </alternativeName>
    <component>
        <recommendedName>
            <fullName evidence="9">Aspartate 1-decarboxylase beta chain</fullName>
        </recommendedName>
    </component>
    <component>
        <recommendedName>
            <fullName evidence="9">Aspartate 1-decarboxylase alpha chain</fullName>
        </recommendedName>
    </component>
</protein>
<keyword evidence="2 9" id="KW-0566">Pantothenate biosynthesis</keyword>